<dbReference type="AlphaFoldDB" id="A0A554XGU2"/>
<dbReference type="SUPFAM" id="SSF53756">
    <property type="entry name" value="UDP-Glycosyltransferase/glycogen phosphorylase"/>
    <property type="match status" value="1"/>
</dbReference>
<sequence>MDEALTIDSLPPRNPSLRVAVVTETFPPEINGVAQTIEQLARALQVRNHHVQIVRPRQRADDYDRDGARLGLEQVLTRGLPIPRYPQLRVGLPAKRALQSLWTVRRPDLVHIATEGPLGWSALRVARKLRLPLSTDFRTQFHAYSRHYGLGWMEKSILGYLRHFHNQADCTFVPTEALRAQLAGWGFERLCVAPRGVDAERFSPRWRSAALRAAWSASADARIVLYVGRLAAEKNLDLLVRAYEAMRAHDPAWRLVVVGDGPERGALQARCPTAVLTGALSGMALAEAYASADVFIFPSQTETFGNVVTEALASGVPVLAFDLAGAHTLVQSGRNGVLVPPGDERAFVRAAELLAREPHTVARLAQAARPSVLHLSWAHIAEHMEQHWLRLLAARQGAGMSFALAWHGRPASDG</sequence>
<dbReference type="EMBL" id="VJON01000011">
    <property type="protein sequence ID" value="TSE35044.1"/>
    <property type="molecule type" value="Genomic_DNA"/>
</dbReference>
<reference evidence="2 3" key="1">
    <citation type="submission" date="2019-07" db="EMBL/GenBank/DDBJ databases">
        <title>Tepidimonas charontis SPSP-6 draft genome.</title>
        <authorList>
            <person name="Da Costa M.S."/>
            <person name="Froufe H.J.C."/>
            <person name="Egas C."/>
            <person name="Albuquerque L."/>
        </authorList>
    </citation>
    <scope>NUCLEOTIDE SEQUENCE [LARGE SCALE GENOMIC DNA]</scope>
    <source>
        <strain evidence="2 3">SPSP-6</strain>
    </source>
</reference>
<keyword evidence="2" id="KW-0328">Glycosyltransferase</keyword>
<dbReference type="EC" id="2.4.1.-" evidence="2"/>
<dbReference type="Pfam" id="PF13439">
    <property type="entry name" value="Glyco_transf_4"/>
    <property type="match status" value="1"/>
</dbReference>
<dbReference type="CDD" id="cd03814">
    <property type="entry name" value="GT4-like"/>
    <property type="match status" value="1"/>
</dbReference>
<feature type="domain" description="Glycosyltransferase subfamily 4-like N-terminal" evidence="1">
    <location>
        <begin position="30"/>
        <end position="201"/>
    </location>
</feature>
<keyword evidence="3" id="KW-1185">Reference proteome</keyword>
<dbReference type="OrthoDB" id="9802525at2"/>
<name>A0A554XGU2_9BURK</name>
<proteinExistence type="predicted"/>
<comment type="caution">
    <text evidence="2">The sequence shown here is derived from an EMBL/GenBank/DDBJ whole genome shotgun (WGS) entry which is preliminary data.</text>
</comment>
<organism evidence="2 3">
    <name type="scientific">Tepidimonas charontis</name>
    <dbReference type="NCBI Taxonomy" id="2267262"/>
    <lineage>
        <taxon>Bacteria</taxon>
        <taxon>Pseudomonadati</taxon>
        <taxon>Pseudomonadota</taxon>
        <taxon>Betaproteobacteria</taxon>
        <taxon>Burkholderiales</taxon>
        <taxon>Tepidimonas</taxon>
    </lineage>
</organism>
<evidence type="ECO:0000259" key="1">
    <source>
        <dbReference type="Pfam" id="PF13439"/>
    </source>
</evidence>
<keyword evidence="2" id="KW-0808">Transferase</keyword>
<dbReference type="Pfam" id="PF13692">
    <property type="entry name" value="Glyco_trans_1_4"/>
    <property type="match status" value="1"/>
</dbReference>
<protein>
    <submittedName>
        <fullName evidence="2">GDP-mannose-dependent alpha-mannosyltransferase</fullName>
        <ecNumber evidence="2">2.4.1.-</ecNumber>
    </submittedName>
</protein>
<evidence type="ECO:0000313" key="3">
    <source>
        <dbReference type="Proteomes" id="UP000318294"/>
    </source>
</evidence>
<dbReference type="GO" id="GO:0016757">
    <property type="term" value="F:glycosyltransferase activity"/>
    <property type="evidence" value="ECO:0007669"/>
    <property type="project" value="UniProtKB-KW"/>
</dbReference>
<gene>
    <name evidence="2" type="primary">mgtA</name>
    <name evidence="2" type="ORF">Tchar_00975</name>
</gene>
<dbReference type="Proteomes" id="UP000318294">
    <property type="component" value="Unassembled WGS sequence"/>
</dbReference>
<dbReference type="PANTHER" id="PTHR45947:SF3">
    <property type="entry name" value="SULFOQUINOVOSYL TRANSFERASE SQD2"/>
    <property type="match status" value="1"/>
</dbReference>
<dbReference type="PANTHER" id="PTHR45947">
    <property type="entry name" value="SULFOQUINOVOSYL TRANSFERASE SQD2"/>
    <property type="match status" value="1"/>
</dbReference>
<dbReference type="RefSeq" id="WP_144327960.1">
    <property type="nucleotide sequence ID" value="NZ_VJON01000011.1"/>
</dbReference>
<dbReference type="InterPro" id="IPR050194">
    <property type="entry name" value="Glycosyltransferase_grp1"/>
</dbReference>
<dbReference type="InterPro" id="IPR028098">
    <property type="entry name" value="Glyco_trans_4-like_N"/>
</dbReference>
<accession>A0A554XGU2</accession>
<evidence type="ECO:0000313" key="2">
    <source>
        <dbReference type="EMBL" id="TSE35044.1"/>
    </source>
</evidence>
<dbReference type="Gene3D" id="3.40.50.2000">
    <property type="entry name" value="Glycogen Phosphorylase B"/>
    <property type="match status" value="2"/>
</dbReference>